<evidence type="ECO:0000256" key="3">
    <source>
        <dbReference type="ARBA" id="ARBA00023285"/>
    </source>
</evidence>
<keyword evidence="1" id="KW-0479">Metal-binding</keyword>
<evidence type="ECO:0000256" key="2">
    <source>
        <dbReference type="ARBA" id="ARBA00022801"/>
    </source>
</evidence>
<dbReference type="GO" id="GO:0008777">
    <property type="term" value="F:acetylornithine deacetylase activity"/>
    <property type="evidence" value="ECO:0007669"/>
    <property type="project" value="UniProtKB-EC"/>
</dbReference>
<dbReference type="RefSeq" id="WP_207845213.1">
    <property type="nucleotide sequence ID" value="NZ_JAFVMH010000002.1"/>
</dbReference>
<dbReference type="Proteomes" id="UP000664073">
    <property type="component" value="Unassembled WGS sequence"/>
</dbReference>
<dbReference type="CDD" id="cd03894">
    <property type="entry name" value="M20_ArgE"/>
    <property type="match status" value="1"/>
</dbReference>
<evidence type="ECO:0000256" key="1">
    <source>
        <dbReference type="ARBA" id="ARBA00022723"/>
    </source>
</evidence>
<keyword evidence="6" id="KW-1185">Reference proteome</keyword>
<dbReference type="NCBIfam" id="NF005710">
    <property type="entry name" value="PRK07522.1"/>
    <property type="match status" value="1"/>
</dbReference>
<dbReference type="SUPFAM" id="SSF55031">
    <property type="entry name" value="Bacterial exopeptidase dimerisation domain"/>
    <property type="match status" value="1"/>
</dbReference>
<keyword evidence="2 5" id="KW-0378">Hydrolase</keyword>
<dbReference type="InterPro" id="IPR050072">
    <property type="entry name" value="Peptidase_M20A"/>
</dbReference>
<sequence>MSLLPSQNALDWISRLIAYPSVSSASNLDLIGDVAEHFTGLGMEVALTQNDEGTKANLFATLPGRSGAYLNGLVLSGHSDVVPVLGQDWASDPFEATLKDGRLYGRGACDMKGFLGVATALAEDFARKQPQDPVHFAFSFDEEPGCLGAPLMIRDLVARGYHPRACIVGEPTDMAPVTAHKASRVFECMVVGKSSHSSRPQDGVNAINYAARIIEFLRVLAESFRAEEGQDMAFDPPYSTVSVGTIEGGISSNTVAPSCFFTFEFRALPNHSADAIEGAIRTHIETEILPLMRAQDPQAGVTLRRRANVPALASRTCEALDVVKAKLDSQTCSCVSYGTEAGMFQGVGIDTLVCGPGSIVQAHKPDEYVTLEQLARCERFLRAIVT</sequence>
<evidence type="ECO:0000313" key="6">
    <source>
        <dbReference type="Proteomes" id="UP000664073"/>
    </source>
</evidence>
<accession>A0A939KLR5</accession>
<dbReference type="Gene3D" id="3.30.70.360">
    <property type="match status" value="1"/>
</dbReference>
<dbReference type="InterPro" id="IPR011650">
    <property type="entry name" value="Peptidase_M20_dimer"/>
</dbReference>
<organism evidence="5 6">
    <name type="scientific">Acetobacter garciniae</name>
    <dbReference type="NCBI Taxonomy" id="2817435"/>
    <lineage>
        <taxon>Bacteria</taxon>
        <taxon>Pseudomonadati</taxon>
        <taxon>Pseudomonadota</taxon>
        <taxon>Alphaproteobacteria</taxon>
        <taxon>Acetobacterales</taxon>
        <taxon>Acetobacteraceae</taxon>
        <taxon>Acetobacter</taxon>
    </lineage>
</organism>
<dbReference type="InterPro" id="IPR036264">
    <property type="entry name" value="Bact_exopeptidase_dim_dom"/>
</dbReference>
<dbReference type="GO" id="GO:0006526">
    <property type="term" value="P:L-arginine biosynthetic process"/>
    <property type="evidence" value="ECO:0007669"/>
    <property type="project" value="InterPro"/>
</dbReference>
<reference evidence="5" key="1">
    <citation type="submission" date="2021-03" db="EMBL/GenBank/DDBJ databases">
        <title>The complete genome sequence of Acetobacter sp. TBRC 12339.</title>
        <authorList>
            <person name="Charoenyingcharoen P."/>
            <person name="Yukphan P."/>
        </authorList>
    </citation>
    <scope>NUCLEOTIDE SEQUENCE</scope>
    <source>
        <strain evidence="5">TBRC 12339</strain>
    </source>
</reference>
<dbReference type="Pfam" id="PF07687">
    <property type="entry name" value="M20_dimer"/>
    <property type="match status" value="1"/>
</dbReference>
<dbReference type="Pfam" id="PF01546">
    <property type="entry name" value="Peptidase_M20"/>
    <property type="match status" value="1"/>
</dbReference>
<dbReference type="EC" id="3.5.1.16" evidence="5"/>
<name>A0A939KLR5_9PROT</name>
<dbReference type="InterPro" id="IPR010169">
    <property type="entry name" value="AcOrn-deacetyl"/>
</dbReference>
<proteinExistence type="predicted"/>
<comment type="caution">
    <text evidence="5">The sequence shown here is derived from an EMBL/GenBank/DDBJ whole genome shotgun (WGS) entry which is preliminary data.</text>
</comment>
<dbReference type="GO" id="GO:0046872">
    <property type="term" value="F:metal ion binding"/>
    <property type="evidence" value="ECO:0007669"/>
    <property type="project" value="UniProtKB-KW"/>
</dbReference>
<evidence type="ECO:0000259" key="4">
    <source>
        <dbReference type="Pfam" id="PF07687"/>
    </source>
</evidence>
<keyword evidence="3" id="KW-0170">Cobalt</keyword>
<feature type="domain" description="Peptidase M20 dimerisation" evidence="4">
    <location>
        <begin position="179"/>
        <end position="287"/>
    </location>
</feature>
<dbReference type="PANTHER" id="PTHR43808:SF31">
    <property type="entry name" value="N-ACETYL-L-CITRULLINE DEACETYLASE"/>
    <property type="match status" value="1"/>
</dbReference>
<dbReference type="SUPFAM" id="SSF53187">
    <property type="entry name" value="Zn-dependent exopeptidases"/>
    <property type="match status" value="1"/>
</dbReference>
<dbReference type="InterPro" id="IPR002933">
    <property type="entry name" value="Peptidase_M20"/>
</dbReference>
<dbReference type="Gene3D" id="3.40.630.10">
    <property type="entry name" value="Zn peptidases"/>
    <property type="match status" value="1"/>
</dbReference>
<gene>
    <name evidence="5" type="primary">argE</name>
    <name evidence="5" type="ORF">J2D77_05030</name>
</gene>
<evidence type="ECO:0000313" key="5">
    <source>
        <dbReference type="EMBL" id="MBO1324518.1"/>
    </source>
</evidence>
<dbReference type="AlphaFoldDB" id="A0A939KLR5"/>
<dbReference type="EMBL" id="JAFVMH010000002">
    <property type="protein sequence ID" value="MBO1324518.1"/>
    <property type="molecule type" value="Genomic_DNA"/>
</dbReference>
<dbReference type="PANTHER" id="PTHR43808">
    <property type="entry name" value="ACETYLORNITHINE DEACETYLASE"/>
    <property type="match status" value="1"/>
</dbReference>
<dbReference type="NCBIfam" id="TIGR01892">
    <property type="entry name" value="AcOrn-deacetyl"/>
    <property type="match status" value="1"/>
</dbReference>
<protein>
    <submittedName>
        <fullName evidence="5">Acetylornithine deacetylase</fullName>
        <ecNumber evidence="5">3.5.1.16</ecNumber>
    </submittedName>
</protein>